<name>A0A327MA95_9PROT</name>
<keyword evidence="3" id="KW-0479">Metal-binding</keyword>
<dbReference type="Gene3D" id="1.10.150.240">
    <property type="entry name" value="Putative phosphatase, domain 2"/>
    <property type="match status" value="1"/>
</dbReference>
<dbReference type="Pfam" id="PF00702">
    <property type="entry name" value="Hydrolase"/>
    <property type="match status" value="1"/>
</dbReference>
<dbReference type="GO" id="GO:0046872">
    <property type="term" value="F:metal ion binding"/>
    <property type="evidence" value="ECO:0007669"/>
    <property type="project" value="UniProtKB-KW"/>
</dbReference>
<dbReference type="InterPro" id="IPR036412">
    <property type="entry name" value="HAD-like_sf"/>
</dbReference>
<dbReference type="InterPro" id="IPR006439">
    <property type="entry name" value="HAD-SF_hydro_IA"/>
</dbReference>
<organism evidence="5 6">
    <name type="scientific">Roseicella frigidaeris</name>
    <dbReference type="NCBI Taxonomy" id="2230885"/>
    <lineage>
        <taxon>Bacteria</taxon>
        <taxon>Pseudomonadati</taxon>
        <taxon>Pseudomonadota</taxon>
        <taxon>Alphaproteobacteria</taxon>
        <taxon>Acetobacterales</taxon>
        <taxon>Roseomonadaceae</taxon>
        <taxon>Roseicella</taxon>
    </lineage>
</organism>
<evidence type="ECO:0000256" key="4">
    <source>
        <dbReference type="ARBA" id="ARBA00022842"/>
    </source>
</evidence>
<proteinExistence type="inferred from homology"/>
<dbReference type="Proteomes" id="UP000249065">
    <property type="component" value="Unassembled WGS sequence"/>
</dbReference>
<dbReference type="SFLD" id="SFLDG01135">
    <property type="entry name" value="C1.5.6:_HAD__Beta-PGM__Phospha"/>
    <property type="match status" value="1"/>
</dbReference>
<dbReference type="PANTHER" id="PTHR46193">
    <property type="entry name" value="6-PHOSPHOGLUCONATE PHOSPHATASE"/>
    <property type="match status" value="1"/>
</dbReference>
<gene>
    <name evidence="5" type="ORF">DOO78_08830</name>
</gene>
<accession>A0A327MA95</accession>
<dbReference type="GO" id="GO:0003824">
    <property type="term" value="F:catalytic activity"/>
    <property type="evidence" value="ECO:0007669"/>
    <property type="project" value="UniProtKB-ARBA"/>
</dbReference>
<dbReference type="OrthoDB" id="9797743at2"/>
<evidence type="ECO:0000313" key="6">
    <source>
        <dbReference type="Proteomes" id="UP000249065"/>
    </source>
</evidence>
<dbReference type="InterPro" id="IPR023214">
    <property type="entry name" value="HAD_sf"/>
</dbReference>
<reference evidence="6" key="1">
    <citation type="submission" date="2018-06" db="EMBL/GenBank/DDBJ databases">
        <authorList>
            <person name="Khan S.A."/>
        </authorList>
    </citation>
    <scope>NUCLEOTIDE SEQUENCE [LARGE SCALE GENOMIC DNA]</scope>
    <source>
        <strain evidence="6">DB-1506</strain>
    </source>
</reference>
<dbReference type="SFLD" id="SFLDS00003">
    <property type="entry name" value="Haloacid_Dehalogenase"/>
    <property type="match status" value="1"/>
</dbReference>
<dbReference type="NCBIfam" id="TIGR01509">
    <property type="entry name" value="HAD-SF-IA-v3"/>
    <property type="match status" value="1"/>
</dbReference>
<dbReference type="SUPFAM" id="SSF56784">
    <property type="entry name" value="HAD-like"/>
    <property type="match status" value="1"/>
</dbReference>
<sequence length="233" mass="23999">MSIPPPTQPPGPPRAVLFDCDGVLADSEGLVNRIVAEDLTARGWRLSGAEAREAFLGMAVPDMLPMIEARVGPLPPRWAHDLSHRIAGAMLAGLEPVPGAVEAVRAVIAAGLPVAVASNSAREELRAKLRRLGLERDFGERVLSFEDVARPKPAPDLYRAAAAACGVPPADCAVVEDSLLGVQAGIAAGCRVFGLTRESPAAVLASLGARPFAAMAELPGLLGLGGAEGKGRA</sequence>
<evidence type="ECO:0000256" key="1">
    <source>
        <dbReference type="ARBA" id="ARBA00001946"/>
    </source>
</evidence>
<dbReference type="PANTHER" id="PTHR46193:SF10">
    <property type="entry name" value="6-PHOSPHOGLUCONATE PHOSPHATASE"/>
    <property type="match status" value="1"/>
</dbReference>
<dbReference type="EMBL" id="QLIX01000004">
    <property type="protein sequence ID" value="RAI59679.1"/>
    <property type="molecule type" value="Genomic_DNA"/>
</dbReference>
<keyword evidence="6" id="KW-1185">Reference proteome</keyword>
<comment type="caution">
    <text evidence="5">The sequence shown here is derived from an EMBL/GenBank/DDBJ whole genome shotgun (WGS) entry which is preliminary data.</text>
</comment>
<comment type="cofactor">
    <cofactor evidence="1">
        <name>Mg(2+)</name>
        <dbReference type="ChEBI" id="CHEBI:18420"/>
    </cofactor>
</comment>
<keyword evidence="4" id="KW-0460">Magnesium</keyword>
<dbReference type="SFLD" id="SFLDG01129">
    <property type="entry name" value="C1.5:_HAD__Beta-PGM__Phosphata"/>
    <property type="match status" value="1"/>
</dbReference>
<comment type="similarity">
    <text evidence="2">Belongs to the HAD-like hydrolase superfamily. CbbY/CbbZ/Gph/YieH family.</text>
</comment>
<dbReference type="InterPro" id="IPR023198">
    <property type="entry name" value="PGP-like_dom2"/>
</dbReference>
<evidence type="ECO:0000256" key="3">
    <source>
        <dbReference type="ARBA" id="ARBA00022723"/>
    </source>
</evidence>
<dbReference type="AlphaFoldDB" id="A0A327MA95"/>
<dbReference type="Gene3D" id="3.40.50.1000">
    <property type="entry name" value="HAD superfamily/HAD-like"/>
    <property type="match status" value="1"/>
</dbReference>
<dbReference type="PRINTS" id="PR00413">
    <property type="entry name" value="HADHALOGNASE"/>
</dbReference>
<dbReference type="RefSeq" id="WP_111469368.1">
    <property type="nucleotide sequence ID" value="NZ_QLIX01000004.1"/>
</dbReference>
<evidence type="ECO:0000313" key="5">
    <source>
        <dbReference type="EMBL" id="RAI59679.1"/>
    </source>
</evidence>
<evidence type="ECO:0000256" key="2">
    <source>
        <dbReference type="ARBA" id="ARBA00006171"/>
    </source>
</evidence>
<dbReference type="InterPro" id="IPR051600">
    <property type="entry name" value="Beta-PGM-like"/>
</dbReference>
<protein>
    <submittedName>
        <fullName evidence="5">HAD family phosphatase</fullName>
    </submittedName>
</protein>